<reference evidence="2 3" key="1">
    <citation type="submission" date="2018-06" db="EMBL/GenBank/DDBJ databases">
        <authorList>
            <consortium name="Pathogen Informatics"/>
            <person name="Doyle S."/>
        </authorList>
    </citation>
    <scope>NUCLEOTIDE SEQUENCE [LARGE SCALE GENOMIC DNA]</scope>
    <source>
        <strain evidence="2 3">NCTC10392</strain>
    </source>
</reference>
<dbReference type="SUPFAM" id="SSF53474">
    <property type="entry name" value="alpha/beta-Hydrolases"/>
    <property type="match status" value="1"/>
</dbReference>
<dbReference type="Gene3D" id="3.40.50.1820">
    <property type="entry name" value="alpha/beta hydrolase"/>
    <property type="match status" value="1"/>
</dbReference>
<evidence type="ECO:0000259" key="1">
    <source>
        <dbReference type="Pfam" id="PF12697"/>
    </source>
</evidence>
<dbReference type="InterPro" id="IPR000073">
    <property type="entry name" value="AB_hydrolase_1"/>
</dbReference>
<evidence type="ECO:0000313" key="2">
    <source>
        <dbReference type="EMBL" id="SUD31576.1"/>
    </source>
</evidence>
<dbReference type="AlphaFoldDB" id="A0A379IFS5"/>
<accession>A0A379IFS5</accession>
<dbReference type="PANTHER" id="PTHR11440">
    <property type="entry name" value="LECITHIN-CHOLESTEROL ACYLTRANSFERASE-RELATED"/>
    <property type="match status" value="1"/>
</dbReference>
<dbReference type="Proteomes" id="UP000255125">
    <property type="component" value="Unassembled WGS sequence"/>
</dbReference>
<sequence length="602" mass="66752">MVDNPLKRRVAPLSYNARGNPVHTWTLTPSHITDPVICMLPPDGILPVIFVPGIMGSNLKSKPEEEKEKKNKNKKAVPVWRLDAGFLGKNMWLAKNWVFKTAGERQKILHPLRAQVDEDGAVPKRAVGTVLVKPEQDKKSAALALAKRYKERGWGEVSETSYHGFLLWLEETLNSEFLPHKWPQFDIKPEHLHTLAVGPEPIHITKLKPEIPIAMPGLGADLGRQLPPLVSDELLARSGYRMPVHACGYNWLDSNELAASRLAERIDELMRQYGRNCQQVILVTHSMGGLVARRCAQLPGMADKIAGVVHGVMPATGAPVAYRRCKVGMSDEDPIAGAVIGPSGQEVTAVFAQAPGALQLLPTQEYAPGWLRLVDERGVSAMPRQPVKDPYDEIYLQRDRWWGLLREEWLAPKGGDPITWETFAKNIKKAKSFHLCIAGAYHPQTYVYYGSDEKHPSFESITWKMLRGSRLNGPYASSPDAFTVSSLQMHEVRDDGRSPLYVGGRAEAVPPPRGDPDGVVKTVQTSYWELHCQMQDGSGDGTVPVSSGSAPVKRARYDSIRQQIKAPGFDHEASYANPLTQQFTLYSLIKIAATAKRPLCVN</sequence>
<proteinExistence type="predicted"/>
<protein>
    <submittedName>
        <fullName evidence="2">Membrane protein</fullName>
    </submittedName>
</protein>
<organism evidence="2 3">
    <name type="scientific">Pseudomonas fluorescens</name>
    <dbReference type="NCBI Taxonomy" id="294"/>
    <lineage>
        <taxon>Bacteria</taxon>
        <taxon>Pseudomonadati</taxon>
        <taxon>Pseudomonadota</taxon>
        <taxon>Gammaproteobacteria</taxon>
        <taxon>Pseudomonadales</taxon>
        <taxon>Pseudomonadaceae</taxon>
        <taxon>Pseudomonas</taxon>
    </lineage>
</organism>
<dbReference type="Pfam" id="PF12697">
    <property type="entry name" value="Abhydrolase_6"/>
    <property type="match status" value="1"/>
</dbReference>
<feature type="domain" description="AB hydrolase-1" evidence="1">
    <location>
        <begin position="248"/>
        <end position="419"/>
    </location>
</feature>
<dbReference type="OrthoDB" id="9814331at2"/>
<dbReference type="InterPro" id="IPR029058">
    <property type="entry name" value="AB_hydrolase_fold"/>
</dbReference>
<name>A0A379IFS5_PSEFL</name>
<dbReference type="KEGG" id="pfn:HZ99_06275"/>
<dbReference type="EMBL" id="UGUS01000002">
    <property type="protein sequence ID" value="SUD31576.1"/>
    <property type="molecule type" value="Genomic_DNA"/>
</dbReference>
<dbReference type="RefSeq" id="WP_038441838.1">
    <property type="nucleotide sequence ID" value="NZ_UGUS01000002.1"/>
</dbReference>
<evidence type="ECO:0000313" key="3">
    <source>
        <dbReference type="Proteomes" id="UP000255125"/>
    </source>
</evidence>
<gene>
    <name evidence="2" type="ORF">NCTC10392_03514</name>
</gene>